<organism evidence="1 2">
    <name type="scientific">Clunio marinus</name>
    <dbReference type="NCBI Taxonomy" id="568069"/>
    <lineage>
        <taxon>Eukaryota</taxon>
        <taxon>Metazoa</taxon>
        <taxon>Ecdysozoa</taxon>
        <taxon>Arthropoda</taxon>
        <taxon>Hexapoda</taxon>
        <taxon>Insecta</taxon>
        <taxon>Pterygota</taxon>
        <taxon>Neoptera</taxon>
        <taxon>Endopterygota</taxon>
        <taxon>Diptera</taxon>
        <taxon>Nematocera</taxon>
        <taxon>Chironomoidea</taxon>
        <taxon>Chironomidae</taxon>
        <taxon>Clunio</taxon>
    </lineage>
</organism>
<proteinExistence type="predicted"/>
<dbReference type="AlphaFoldDB" id="A0A1J1IZF7"/>
<name>A0A1J1IZF7_9DIPT</name>
<sequence length="99" mass="11192">MSLGFPTGAIETFPNSGTFKHLNIEGIRESRMNFLLRNKSFDISSDQSEGFSTHNDEFSPKAVVLKFIEINQSRKAVKKNIDLISKTCISKKGKKRLKN</sequence>
<evidence type="ECO:0000313" key="2">
    <source>
        <dbReference type="Proteomes" id="UP000183832"/>
    </source>
</evidence>
<dbReference type="Proteomes" id="UP000183832">
    <property type="component" value="Unassembled WGS sequence"/>
</dbReference>
<reference evidence="1 2" key="1">
    <citation type="submission" date="2015-04" db="EMBL/GenBank/DDBJ databases">
        <authorList>
            <person name="Syromyatnikov M.Y."/>
            <person name="Popov V.N."/>
        </authorList>
    </citation>
    <scope>NUCLEOTIDE SEQUENCE [LARGE SCALE GENOMIC DNA]</scope>
</reference>
<accession>A0A1J1IZF7</accession>
<gene>
    <name evidence="1" type="ORF">CLUMA_CG018352</name>
</gene>
<evidence type="ECO:0000313" key="1">
    <source>
        <dbReference type="EMBL" id="CRL05082.1"/>
    </source>
</evidence>
<dbReference type="EMBL" id="CVRI01000064">
    <property type="protein sequence ID" value="CRL05082.1"/>
    <property type="molecule type" value="Genomic_DNA"/>
</dbReference>
<protein>
    <submittedName>
        <fullName evidence="1">CLUMA_CG018352, isoform A</fullName>
    </submittedName>
</protein>
<keyword evidence="2" id="KW-1185">Reference proteome</keyword>